<gene>
    <name evidence="9" type="ORF">AYL99_05418</name>
</gene>
<feature type="transmembrane region" description="Helical" evidence="7">
    <location>
        <begin position="412"/>
        <end position="432"/>
    </location>
</feature>
<feature type="transmembrane region" description="Helical" evidence="7">
    <location>
        <begin position="176"/>
        <end position="200"/>
    </location>
</feature>
<evidence type="ECO:0000256" key="1">
    <source>
        <dbReference type="ARBA" id="ARBA00004141"/>
    </source>
</evidence>
<sequence length="470" mass="52786">MDSKSLPSTDLCEHKEELSDKLQNAPEDMLEDNDLGDDKQYSQLLRKLDRRIIPILAVLYLLSFLDRGSIGNANIQGLSKDLHLVGNQYNWCLTVFFFPYCFFEPLCNALLIKLRPSIWLPSIMVAWGVIMTLTGIVQGYSGLLAARFFLGLTEAGLFPGITFYVSLWYTRADAQFRLAMVFASASVAGAFSGLLAYLIVKMDGVGGLHGWRWIFLLEGMLTVVIAISAYWIIPDEPATARFLRESEKRLAIARLLHDRPQHNSAGEQHLESQFKWKYVRAAFTDWQTIFHCLGYWGNGVAVYAISLFLPTIINGLGYTAEHAQLLTVPIYTAAAITCIMVGYYSDHTQQRSLFIMLSFTFPGLLTLSSNNYAPSAKRATGMAIQIGFGTMGGAAASNFYHKPDAPRYRLGHSLVLGFNVLSMLCMGSYYLICRHINKKRAVEYADTHTQYSDEQLHDMGDKAPNYRYTL</sequence>
<reference evidence="9 10" key="1">
    <citation type="submission" date="2016-04" db="EMBL/GenBank/DDBJ databases">
        <title>Draft genome of Fonsecaea erecta CBS 125763.</title>
        <authorList>
            <person name="Weiss V.A."/>
            <person name="Vicente V.A."/>
            <person name="Raittz R.T."/>
            <person name="Moreno L.F."/>
            <person name="De Souza E.M."/>
            <person name="Pedrosa F.O."/>
            <person name="Steffens M.B."/>
            <person name="Faoro H."/>
            <person name="Tadra-Sfeir M.Z."/>
            <person name="Najafzadeh M.J."/>
            <person name="Felipe M.S."/>
            <person name="Teixeira M."/>
            <person name="Sun J."/>
            <person name="Xi L."/>
            <person name="Gomes R."/>
            <person name="De Azevedo C.M."/>
            <person name="Salgado C.G."/>
            <person name="Da Silva M.B."/>
            <person name="Nascimento M.F."/>
            <person name="Queiroz-Telles F."/>
            <person name="Attili D.S."/>
            <person name="Gorbushina A."/>
        </authorList>
    </citation>
    <scope>NUCLEOTIDE SEQUENCE [LARGE SCALE GENOMIC DNA]</scope>
    <source>
        <strain evidence="9 10">CBS 125763</strain>
    </source>
</reference>
<feature type="transmembrane region" description="Helical" evidence="7">
    <location>
        <begin position="52"/>
        <end position="70"/>
    </location>
</feature>
<dbReference type="Proteomes" id="UP000078343">
    <property type="component" value="Unassembled WGS sequence"/>
</dbReference>
<dbReference type="GeneID" id="30009586"/>
<feature type="transmembrane region" description="Helical" evidence="7">
    <location>
        <begin position="149"/>
        <end position="170"/>
    </location>
</feature>
<feature type="transmembrane region" description="Helical" evidence="7">
    <location>
        <begin position="293"/>
        <end position="313"/>
    </location>
</feature>
<dbReference type="AlphaFoldDB" id="A0A178ZLZ7"/>
<evidence type="ECO:0000256" key="5">
    <source>
        <dbReference type="ARBA" id="ARBA00023136"/>
    </source>
</evidence>
<feature type="domain" description="Major facilitator superfamily (MFS) profile" evidence="8">
    <location>
        <begin position="52"/>
        <end position="470"/>
    </location>
</feature>
<feature type="region of interest" description="Disordered" evidence="6">
    <location>
        <begin position="1"/>
        <end position="34"/>
    </location>
</feature>
<feature type="transmembrane region" description="Helical" evidence="7">
    <location>
        <begin position="91"/>
        <end position="112"/>
    </location>
</feature>
<evidence type="ECO:0000256" key="3">
    <source>
        <dbReference type="ARBA" id="ARBA00022692"/>
    </source>
</evidence>
<evidence type="ECO:0000256" key="2">
    <source>
        <dbReference type="ARBA" id="ARBA00022448"/>
    </source>
</evidence>
<dbReference type="PANTHER" id="PTHR43791:SF18">
    <property type="entry name" value="NICOTINIC ACID TRANSPORTER TNA1, PUTATIVE (AFU_ORTHOLOGUE AFUA_3G03820)-RELATED"/>
    <property type="match status" value="1"/>
</dbReference>
<comment type="subcellular location">
    <subcellularLocation>
        <location evidence="1">Membrane</location>
        <topology evidence="1">Multi-pass membrane protein</topology>
    </subcellularLocation>
</comment>
<dbReference type="RefSeq" id="XP_018693783.1">
    <property type="nucleotide sequence ID" value="XM_018836930.1"/>
</dbReference>
<dbReference type="SUPFAM" id="SSF103473">
    <property type="entry name" value="MFS general substrate transporter"/>
    <property type="match status" value="1"/>
</dbReference>
<keyword evidence="3 7" id="KW-0812">Transmembrane</keyword>
<proteinExistence type="predicted"/>
<keyword evidence="5 7" id="KW-0472">Membrane</keyword>
<dbReference type="InterPro" id="IPR011701">
    <property type="entry name" value="MFS"/>
</dbReference>
<dbReference type="InterPro" id="IPR036259">
    <property type="entry name" value="MFS_trans_sf"/>
</dbReference>
<keyword evidence="2" id="KW-0813">Transport</keyword>
<evidence type="ECO:0000313" key="10">
    <source>
        <dbReference type="Proteomes" id="UP000078343"/>
    </source>
</evidence>
<name>A0A178ZLZ7_9EURO</name>
<dbReference type="FunFam" id="1.20.1250.20:FF:000034">
    <property type="entry name" value="MFS general substrate transporter"/>
    <property type="match status" value="1"/>
</dbReference>
<dbReference type="GO" id="GO:0022857">
    <property type="term" value="F:transmembrane transporter activity"/>
    <property type="evidence" value="ECO:0007669"/>
    <property type="project" value="InterPro"/>
</dbReference>
<keyword evidence="10" id="KW-1185">Reference proteome</keyword>
<evidence type="ECO:0000256" key="7">
    <source>
        <dbReference type="SAM" id="Phobius"/>
    </source>
</evidence>
<dbReference type="PANTHER" id="PTHR43791">
    <property type="entry name" value="PERMEASE-RELATED"/>
    <property type="match status" value="1"/>
</dbReference>
<protein>
    <recommendedName>
        <fullName evidence="8">Major facilitator superfamily (MFS) profile domain-containing protein</fullName>
    </recommendedName>
</protein>
<feature type="transmembrane region" description="Helical" evidence="7">
    <location>
        <begin position="118"/>
        <end position="137"/>
    </location>
</feature>
<dbReference type="EMBL" id="LVYI01000004">
    <property type="protein sequence ID" value="OAP60416.1"/>
    <property type="molecule type" value="Genomic_DNA"/>
</dbReference>
<dbReference type="InterPro" id="IPR020846">
    <property type="entry name" value="MFS_dom"/>
</dbReference>
<keyword evidence="4 7" id="KW-1133">Transmembrane helix</keyword>
<organism evidence="9 10">
    <name type="scientific">Fonsecaea erecta</name>
    <dbReference type="NCBI Taxonomy" id="1367422"/>
    <lineage>
        <taxon>Eukaryota</taxon>
        <taxon>Fungi</taxon>
        <taxon>Dikarya</taxon>
        <taxon>Ascomycota</taxon>
        <taxon>Pezizomycotina</taxon>
        <taxon>Eurotiomycetes</taxon>
        <taxon>Chaetothyriomycetidae</taxon>
        <taxon>Chaetothyriales</taxon>
        <taxon>Herpotrichiellaceae</taxon>
        <taxon>Fonsecaea</taxon>
    </lineage>
</organism>
<dbReference type="Gene3D" id="1.20.1250.20">
    <property type="entry name" value="MFS general substrate transporter like domains"/>
    <property type="match status" value="2"/>
</dbReference>
<feature type="compositionally biased region" description="Basic and acidic residues" evidence="6">
    <location>
        <begin position="11"/>
        <end position="20"/>
    </location>
</feature>
<dbReference type="PROSITE" id="PS50850">
    <property type="entry name" value="MFS"/>
    <property type="match status" value="1"/>
</dbReference>
<evidence type="ECO:0000256" key="4">
    <source>
        <dbReference type="ARBA" id="ARBA00022989"/>
    </source>
</evidence>
<accession>A0A178ZLZ7</accession>
<evidence type="ECO:0000256" key="6">
    <source>
        <dbReference type="SAM" id="MobiDB-lite"/>
    </source>
</evidence>
<dbReference type="Pfam" id="PF07690">
    <property type="entry name" value="MFS_1"/>
    <property type="match status" value="1"/>
</dbReference>
<comment type="caution">
    <text evidence="9">The sequence shown here is derived from an EMBL/GenBank/DDBJ whole genome shotgun (WGS) entry which is preliminary data.</text>
</comment>
<feature type="transmembrane region" description="Helical" evidence="7">
    <location>
        <begin position="212"/>
        <end position="233"/>
    </location>
</feature>
<dbReference type="GO" id="GO:0016020">
    <property type="term" value="C:membrane"/>
    <property type="evidence" value="ECO:0007669"/>
    <property type="project" value="UniProtKB-SubCell"/>
</dbReference>
<evidence type="ECO:0000259" key="8">
    <source>
        <dbReference type="PROSITE" id="PS50850"/>
    </source>
</evidence>
<evidence type="ECO:0000313" key="9">
    <source>
        <dbReference type="EMBL" id="OAP60416.1"/>
    </source>
</evidence>
<feature type="transmembrane region" description="Helical" evidence="7">
    <location>
        <begin position="325"/>
        <end position="344"/>
    </location>
</feature>
<feature type="transmembrane region" description="Helical" evidence="7">
    <location>
        <begin position="350"/>
        <end position="367"/>
    </location>
</feature>
<dbReference type="OrthoDB" id="2962993at2759"/>